<dbReference type="EMBL" id="JANPWB010000002">
    <property type="protein sequence ID" value="KAJ1211362.1"/>
    <property type="molecule type" value="Genomic_DNA"/>
</dbReference>
<organism evidence="2 3">
    <name type="scientific">Pleurodeles waltl</name>
    <name type="common">Iberian ribbed newt</name>
    <dbReference type="NCBI Taxonomy" id="8319"/>
    <lineage>
        <taxon>Eukaryota</taxon>
        <taxon>Metazoa</taxon>
        <taxon>Chordata</taxon>
        <taxon>Craniata</taxon>
        <taxon>Vertebrata</taxon>
        <taxon>Euteleostomi</taxon>
        <taxon>Amphibia</taxon>
        <taxon>Batrachia</taxon>
        <taxon>Caudata</taxon>
        <taxon>Salamandroidea</taxon>
        <taxon>Salamandridae</taxon>
        <taxon>Pleurodelinae</taxon>
        <taxon>Pleurodeles</taxon>
    </lineage>
</organism>
<dbReference type="Proteomes" id="UP001066276">
    <property type="component" value="Chromosome 1_2"/>
</dbReference>
<protein>
    <submittedName>
        <fullName evidence="2">Uncharacterized protein</fullName>
    </submittedName>
</protein>
<feature type="region of interest" description="Disordered" evidence="1">
    <location>
        <begin position="56"/>
        <end position="111"/>
    </location>
</feature>
<evidence type="ECO:0000313" key="3">
    <source>
        <dbReference type="Proteomes" id="UP001066276"/>
    </source>
</evidence>
<sequence>MRWNLIVRPPSLAHSRERTRTRGLAELNKARKHRRDAPRRIPRLCPVTRRALPRPGRCAAAKREAGKPCRGLDGAWQQKGKRESPAAASMARGTWKREKVSPAAASTARGN</sequence>
<name>A0AAV7WF16_PLEWA</name>
<dbReference type="AlphaFoldDB" id="A0AAV7WF16"/>
<comment type="caution">
    <text evidence="2">The sequence shown here is derived from an EMBL/GenBank/DDBJ whole genome shotgun (WGS) entry which is preliminary data.</text>
</comment>
<keyword evidence="3" id="KW-1185">Reference proteome</keyword>
<accession>A0AAV7WF16</accession>
<evidence type="ECO:0000313" key="2">
    <source>
        <dbReference type="EMBL" id="KAJ1211362.1"/>
    </source>
</evidence>
<evidence type="ECO:0000256" key="1">
    <source>
        <dbReference type="SAM" id="MobiDB-lite"/>
    </source>
</evidence>
<proteinExistence type="predicted"/>
<gene>
    <name evidence="2" type="ORF">NDU88_006722</name>
</gene>
<reference evidence="2" key="1">
    <citation type="journal article" date="2022" name="bioRxiv">
        <title>Sequencing and chromosome-scale assembly of the giantPleurodeles waltlgenome.</title>
        <authorList>
            <person name="Brown T."/>
            <person name="Elewa A."/>
            <person name="Iarovenko S."/>
            <person name="Subramanian E."/>
            <person name="Araus A.J."/>
            <person name="Petzold A."/>
            <person name="Susuki M."/>
            <person name="Suzuki K.-i.T."/>
            <person name="Hayashi T."/>
            <person name="Toyoda A."/>
            <person name="Oliveira C."/>
            <person name="Osipova E."/>
            <person name="Leigh N.D."/>
            <person name="Simon A."/>
            <person name="Yun M.H."/>
        </authorList>
    </citation>
    <scope>NUCLEOTIDE SEQUENCE</scope>
    <source>
        <strain evidence="2">20211129_DDA</strain>
        <tissue evidence="2">Liver</tissue>
    </source>
</reference>